<dbReference type="AlphaFoldDB" id="A0A9P8PBM1"/>
<comment type="caution">
    <text evidence="1">The sequence shown here is derived from an EMBL/GenBank/DDBJ whole genome shotgun (WGS) entry which is preliminary data.</text>
</comment>
<reference evidence="1" key="1">
    <citation type="journal article" date="2021" name="Open Biol.">
        <title>Shared evolutionary footprints suggest mitochondrial oxidative damage underlies multiple complex I losses in fungi.</title>
        <authorList>
            <person name="Schikora-Tamarit M.A."/>
            <person name="Marcet-Houben M."/>
            <person name="Nosek J."/>
            <person name="Gabaldon T."/>
        </authorList>
    </citation>
    <scope>NUCLEOTIDE SEQUENCE</scope>
    <source>
        <strain evidence="1">CBS6075</strain>
    </source>
</reference>
<proteinExistence type="predicted"/>
<dbReference type="EMBL" id="JAEUBE010000137">
    <property type="protein sequence ID" value="KAH3669268.1"/>
    <property type="molecule type" value="Genomic_DNA"/>
</dbReference>
<dbReference type="GeneID" id="70233357"/>
<sequence>MMSQVVSLTGENSPLENSVVRLNDQQVAALVASAGQLKVVVQNGEIVGIKSPGLQIAVAGLSEKGTELFETTANGAAKHVGKVTKRLTPTNKRAAAKSKNTETVQTIRKFQALYKEYYRLTLTTGNQSTGVAHSSSWWSSDTGNEGGNGLRHVSGEVVLLEEVGSLFLGLSSDFSNHNDTLGVRVIQKECQSIDEIGARAWVSSHSDHQRLAKTDLCGLVDGLVGQGTRSGHNSHSTLLVDILGHNADFALLWSNDTRTVRSDQSGLGLGSQQLGNTQHVGLRDSLGDGHHQWDLCRDSFLNGTGSNWRWNKDSRGSGPGVLDSVRHRGKHRLVQVGLASLLWVRTTHNLGTVGQGLLSVESGLFSSETLEDHLGVFVDLQVLDGVRVVSGGSGG</sequence>
<keyword evidence="2" id="KW-1185">Reference proteome</keyword>
<accession>A0A9P8PBM1</accession>
<protein>
    <submittedName>
        <fullName evidence="1">Uncharacterized protein</fullName>
    </submittedName>
</protein>
<dbReference type="RefSeq" id="XP_046063531.1">
    <property type="nucleotide sequence ID" value="XM_046202145.1"/>
</dbReference>
<evidence type="ECO:0000313" key="2">
    <source>
        <dbReference type="Proteomes" id="UP000769157"/>
    </source>
</evidence>
<name>A0A9P8PBM1_9ASCO</name>
<organism evidence="1 2">
    <name type="scientific">Ogataea philodendri</name>
    <dbReference type="NCBI Taxonomy" id="1378263"/>
    <lineage>
        <taxon>Eukaryota</taxon>
        <taxon>Fungi</taxon>
        <taxon>Dikarya</taxon>
        <taxon>Ascomycota</taxon>
        <taxon>Saccharomycotina</taxon>
        <taxon>Pichiomycetes</taxon>
        <taxon>Pichiales</taxon>
        <taxon>Pichiaceae</taxon>
        <taxon>Ogataea</taxon>
    </lineage>
</organism>
<reference evidence="1" key="2">
    <citation type="submission" date="2021-01" db="EMBL/GenBank/DDBJ databases">
        <authorList>
            <person name="Schikora-Tamarit M.A."/>
        </authorList>
    </citation>
    <scope>NUCLEOTIDE SEQUENCE</scope>
    <source>
        <strain evidence="1">CBS6075</strain>
    </source>
</reference>
<gene>
    <name evidence="1" type="ORF">OGAPHI_001389</name>
</gene>
<dbReference type="Proteomes" id="UP000769157">
    <property type="component" value="Unassembled WGS sequence"/>
</dbReference>
<evidence type="ECO:0000313" key="1">
    <source>
        <dbReference type="EMBL" id="KAH3669268.1"/>
    </source>
</evidence>